<dbReference type="RefSeq" id="XP_005825584.1">
    <property type="nucleotide sequence ID" value="XM_005825527.1"/>
</dbReference>
<feature type="domain" description="RXYLT1 C-terminal" evidence="1">
    <location>
        <begin position="240"/>
        <end position="330"/>
    </location>
</feature>
<dbReference type="EnsemblProtists" id="EKX38604">
    <property type="protein sequence ID" value="EKX38604"/>
    <property type="gene ID" value="GUITHDRAFT_115376"/>
</dbReference>
<dbReference type="Proteomes" id="UP000011087">
    <property type="component" value="Unassembled WGS sequence"/>
</dbReference>
<reference evidence="4" key="2">
    <citation type="submission" date="2012-11" db="EMBL/GenBank/DDBJ databases">
        <authorList>
            <person name="Kuo A."/>
            <person name="Curtis B.A."/>
            <person name="Tanifuji G."/>
            <person name="Burki F."/>
            <person name="Gruber A."/>
            <person name="Irimia M."/>
            <person name="Maruyama S."/>
            <person name="Arias M.C."/>
            <person name="Ball S.G."/>
            <person name="Gile G.H."/>
            <person name="Hirakawa Y."/>
            <person name="Hopkins J.F."/>
            <person name="Rensing S.A."/>
            <person name="Schmutz J."/>
            <person name="Symeonidi A."/>
            <person name="Elias M."/>
            <person name="Eveleigh R.J."/>
            <person name="Herman E.K."/>
            <person name="Klute M.J."/>
            <person name="Nakayama T."/>
            <person name="Obornik M."/>
            <person name="Reyes-Prieto A."/>
            <person name="Armbrust E.V."/>
            <person name="Aves S.J."/>
            <person name="Beiko R.G."/>
            <person name="Coutinho P."/>
            <person name="Dacks J.B."/>
            <person name="Durnford D.G."/>
            <person name="Fast N.M."/>
            <person name="Green B.R."/>
            <person name="Grisdale C."/>
            <person name="Hempe F."/>
            <person name="Henrissat B."/>
            <person name="Hoppner M.P."/>
            <person name="Ishida K.-I."/>
            <person name="Kim E."/>
            <person name="Koreny L."/>
            <person name="Kroth P.G."/>
            <person name="Liu Y."/>
            <person name="Malik S.-B."/>
            <person name="Maier U.G."/>
            <person name="McRose D."/>
            <person name="Mock T."/>
            <person name="Neilson J.A."/>
            <person name="Onodera N.T."/>
            <person name="Poole A.M."/>
            <person name="Pritham E.J."/>
            <person name="Richards T.A."/>
            <person name="Rocap G."/>
            <person name="Roy S.W."/>
            <person name="Sarai C."/>
            <person name="Schaack S."/>
            <person name="Shirato S."/>
            <person name="Slamovits C.H."/>
            <person name="Spencer D.F."/>
            <person name="Suzuki S."/>
            <person name="Worden A.Z."/>
            <person name="Zauner S."/>
            <person name="Barry K."/>
            <person name="Bell C."/>
            <person name="Bharti A.K."/>
            <person name="Crow J.A."/>
            <person name="Grimwood J."/>
            <person name="Kramer R."/>
            <person name="Lindquist E."/>
            <person name="Lucas S."/>
            <person name="Salamov A."/>
            <person name="McFadden G.I."/>
            <person name="Lane C.E."/>
            <person name="Keeling P.J."/>
            <person name="Gray M.W."/>
            <person name="Grigoriev I.V."/>
            <person name="Archibald J.M."/>
        </authorList>
    </citation>
    <scope>NUCLEOTIDE SEQUENCE</scope>
    <source>
        <strain evidence="4">CCMP2712</strain>
    </source>
</reference>
<dbReference type="AlphaFoldDB" id="L1IRS0"/>
<gene>
    <name evidence="2" type="ORF">GUITHDRAFT_115376</name>
</gene>
<dbReference type="EMBL" id="JH993047">
    <property type="protein sequence ID" value="EKX38604.1"/>
    <property type="molecule type" value="Genomic_DNA"/>
</dbReference>
<organism evidence="2">
    <name type="scientific">Guillardia theta (strain CCMP2712)</name>
    <name type="common">Cryptophyte</name>
    <dbReference type="NCBI Taxonomy" id="905079"/>
    <lineage>
        <taxon>Eukaryota</taxon>
        <taxon>Cryptophyceae</taxon>
        <taxon>Pyrenomonadales</taxon>
        <taxon>Geminigeraceae</taxon>
        <taxon>Guillardia</taxon>
    </lineage>
</organism>
<dbReference type="HOGENOM" id="CLU_790967_0_0_1"/>
<dbReference type="KEGG" id="gtt:GUITHDRAFT_115376"/>
<dbReference type="InterPro" id="IPR057538">
    <property type="entry name" value="RXYLT1_C"/>
</dbReference>
<evidence type="ECO:0000259" key="1">
    <source>
        <dbReference type="Pfam" id="PF24785"/>
    </source>
</evidence>
<sequence>MPVDDETRQVNIRLSSLTPDKQERRLDEIKAKILQVCGSRPFGHGKTDSECEHDARNCSRTCCKVSGTCSKQSSTIEEQELLNNYRIVELLHRGFHSREHSLWTAEDMKSDASASIIWHGNQFMGMESDFIEHFLGGLYRSSINDTNFNTFAPNAIIVVQQETFPVVGKREFWEPFAMEFSVSVFLTSDEKYLAPFDWVDDVDLYLRNCWHPALEEMREKVVALPFGFKSGFYLPGILGRKFVWNFIGNANCSTSREKLVEEIFKHGKPRELQGFLHLTHTFDDPFHGLGVQQYRRVLEDSAFTFCPEGVHVESYRLTEAIESGSVPIVTCNYYFDGLFGDAHVLPCVNDW</sequence>
<dbReference type="OrthoDB" id="8560686at2759"/>
<protein>
    <recommendedName>
        <fullName evidence="1">RXYLT1 C-terminal domain-containing protein</fullName>
    </recommendedName>
</protein>
<evidence type="ECO:0000313" key="3">
    <source>
        <dbReference type="EnsemblProtists" id="EKX38604"/>
    </source>
</evidence>
<reference evidence="2 4" key="1">
    <citation type="journal article" date="2012" name="Nature">
        <title>Algal genomes reveal evolutionary mosaicism and the fate of nucleomorphs.</title>
        <authorList>
            <consortium name="DOE Joint Genome Institute"/>
            <person name="Curtis B.A."/>
            <person name="Tanifuji G."/>
            <person name="Burki F."/>
            <person name="Gruber A."/>
            <person name="Irimia M."/>
            <person name="Maruyama S."/>
            <person name="Arias M.C."/>
            <person name="Ball S.G."/>
            <person name="Gile G.H."/>
            <person name="Hirakawa Y."/>
            <person name="Hopkins J.F."/>
            <person name="Kuo A."/>
            <person name="Rensing S.A."/>
            <person name="Schmutz J."/>
            <person name="Symeonidi A."/>
            <person name="Elias M."/>
            <person name="Eveleigh R.J."/>
            <person name="Herman E.K."/>
            <person name="Klute M.J."/>
            <person name="Nakayama T."/>
            <person name="Obornik M."/>
            <person name="Reyes-Prieto A."/>
            <person name="Armbrust E.V."/>
            <person name="Aves S.J."/>
            <person name="Beiko R.G."/>
            <person name="Coutinho P."/>
            <person name="Dacks J.B."/>
            <person name="Durnford D.G."/>
            <person name="Fast N.M."/>
            <person name="Green B.R."/>
            <person name="Grisdale C.J."/>
            <person name="Hempel F."/>
            <person name="Henrissat B."/>
            <person name="Hoppner M.P."/>
            <person name="Ishida K."/>
            <person name="Kim E."/>
            <person name="Koreny L."/>
            <person name="Kroth P.G."/>
            <person name="Liu Y."/>
            <person name="Malik S.B."/>
            <person name="Maier U.G."/>
            <person name="McRose D."/>
            <person name="Mock T."/>
            <person name="Neilson J.A."/>
            <person name="Onodera N.T."/>
            <person name="Poole A.M."/>
            <person name="Pritham E.J."/>
            <person name="Richards T.A."/>
            <person name="Rocap G."/>
            <person name="Roy S.W."/>
            <person name="Sarai C."/>
            <person name="Schaack S."/>
            <person name="Shirato S."/>
            <person name="Slamovits C.H."/>
            <person name="Spencer D.F."/>
            <person name="Suzuki S."/>
            <person name="Worden A.Z."/>
            <person name="Zauner S."/>
            <person name="Barry K."/>
            <person name="Bell C."/>
            <person name="Bharti A.K."/>
            <person name="Crow J.A."/>
            <person name="Grimwood J."/>
            <person name="Kramer R."/>
            <person name="Lindquist E."/>
            <person name="Lucas S."/>
            <person name="Salamov A."/>
            <person name="McFadden G.I."/>
            <person name="Lane C.E."/>
            <person name="Keeling P.J."/>
            <person name="Gray M.W."/>
            <person name="Grigoriev I.V."/>
            <person name="Archibald J.M."/>
        </authorList>
    </citation>
    <scope>NUCLEOTIDE SEQUENCE</scope>
    <source>
        <strain evidence="2 4">CCMP2712</strain>
    </source>
</reference>
<evidence type="ECO:0000313" key="2">
    <source>
        <dbReference type="EMBL" id="EKX38604.1"/>
    </source>
</evidence>
<keyword evidence="4" id="KW-1185">Reference proteome</keyword>
<name>L1IRS0_GUITC</name>
<dbReference type="PaxDb" id="55529-EKX38604"/>
<dbReference type="GeneID" id="17295281"/>
<reference evidence="3" key="3">
    <citation type="submission" date="2015-06" db="UniProtKB">
        <authorList>
            <consortium name="EnsemblProtists"/>
        </authorList>
    </citation>
    <scope>IDENTIFICATION</scope>
</reference>
<evidence type="ECO:0000313" key="4">
    <source>
        <dbReference type="Proteomes" id="UP000011087"/>
    </source>
</evidence>
<dbReference type="Pfam" id="PF24785">
    <property type="entry name" value="RXYLT1_C"/>
    <property type="match status" value="1"/>
</dbReference>
<proteinExistence type="predicted"/>
<accession>L1IRS0</accession>